<dbReference type="EMBL" id="CP015136">
    <property type="protein sequence ID" value="AMY08079.1"/>
    <property type="molecule type" value="Genomic_DNA"/>
</dbReference>
<dbReference type="OrthoDB" id="9757939at2"/>
<dbReference type="InterPro" id="IPR049174">
    <property type="entry name" value="Beta-AFase-like"/>
</dbReference>
<dbReference type="PANTHER" id="PTHR43465">
    <property type="entry name" value="DUF1680 DOMAIN PROTEIN (AFU_ORTHOLOGUE AFUA_1G08910)"/>
    <property type="match status" value="1"/>
</dbReference>
<dbReference type="GO" id="GO:0005975">
    <property type="term" value="P:carbohydrate metabolic process"/>
    <property type="evidence" value="ECO:0007669"/>
    <property type="project" value="InterPro"/>
</dbReference>
<dbReference type="STRING" id="1855912.LuPra_01267"/>
<dbReference type="RefSeq" id="WP_110169946.1">
    <property type="nucleotide sequence ID" value="NZ_CP015136.1"/>
</dbReference>
<keyword evidence="6" id="KW-1185">Reference proteome</keyword>
<dbReference type="Pfam" id="PF20736">
    <property type="entry name" value="Glyco_hydro127M"/>
    <property type="match status" value="1"/>
</dbReference>
<name>A0A143PJY4_LUTPR</name>
<dbReference type="PATRIC" id="fig|1813736.3.peg.1313"/>
<dbReference type="Pfam" id="PF07944">
    <property type="entry name" value="Beta-AFase-like_GH127_cat"/>
    <property type="match status" value="1"/>
</dbReference>
<evidence type="ECO:0000313" key="6">
    <source>
        <dbReference type="Proteomes" id="UP000076079"/>
    </source>
</evidence>
<feature type="domain" description="Non-reducing end beta-L-arabinofuranosidase-like GH127 catalytic" evidence="2">
    <location>
        <begin position="51"/>
        <end position="442"/>
    </location>
</feature>
<proteinExistence type="predicted"/>
<evidence type="ECO:0008006" key="7">
    <source>
        <dbReference type="Google" id="ProtNLM"/>
    </source>
</evidence>
<dbReference type="InterPro" id="IPR008979">
    <property type="entry name" value="Galactose-bd-like_sf"/>
</dbReference>
<evidence type="ECO:0000256" key="1">
    <source>
        <dbReference type="SAM" id="MobiDB-lite"/>
    </source>
</evidence>
<evidence type="ECO:0000259" key="4">
    <source>
        <dbReference type="Pfam" id="PF20737"/>
    </source>
</evidence>
<evidence type="ECO:0000313" key="5">
    <source>
        <dbReference type="EMBL" id="AMY08079.1"/>
    </source>
</evidence>
<dbReference type="InterPro" id="IPR008928">
    <property type="entry name" value="6-hairpin_glycosidase_sf"/>
</dbReference>
<dbReference type="PANTHER" id="PTHR43465:SF2">
    <property type="entry name" value="DUF1680 DOMAIN PROTEIN (AFU_ORTHOLOGUE AFUA_1G08910)"/>
    <property type="match status" value="1"/>
</dbReference>
<dbReference type="Pfam" id="PF20737">
    <property type="entry name" value="Glyco_hydro127C"/>
    <property type="match status" value="1"/>
</dbReference>
<dbReference type="AlphaFoldDB" id="A0A143PJY4"/>
<feature type="domain" description="Non-reducing end beta-L-arabinofuranosidase-like GH127 C-terminal" evidence="4">
    <location>
        <begin position="568"/>
        <end position="671"/>
    </location>
</feature>
<dbReference type="SUPFAM" id="SSF49785">
    <property type="entry name" value="Galactose-binding domain-like"/>
    <property type="match status" value="1"/>
</dbReference>
<feature type="region of interest" description="Disordered" evidence="1">
    <location>
        <begin position="686"/>
        <end position="710"/>
    </location>
</feature>
<protein>
    <recommendedName>
        <fullName evidence="7">Non-reducing end beta-L-arabinofuranosidase</fullName>
    </recommendedName>
</protein>
<reference evidence="6" key="2">
    <citation type="submission" date="2016-04" db="EMBL/GenBank/DDBJ databases">
        <title>First Complete Genome Sequence of a Subdivision 6 Acidobacterium.</title>
        <authorList>
            <person name="Huang S."/>
            <person name="Vieira S."/>
            <person name="Bunk B."/>
            <person name="Riedel T."/>
            <person name="Sproeer C."/>
            <person name="Overmann J."/>
        </authorList>
    </citation>
    <scope>NUCLEOTIDE SEQUENCE [LARGE SCALE GENOMIC DNA]</scope>
    <source>
        <strain evidence="6">DSM 100886 HEG_-6_39</strain>
    </source>
</reference>
<dbReference type="KEGG" id="abac:LuPra_01267"/>
<dbReference type="InterPro" id="IPR049046">
    <property type="entry name" value="Beta-AFase-like_GH127_middle"/>
</dbReference>
<feature type="compositionally biased region" description="Polar residues" evidence="1">
    <location>
        <begin position="687"/>
        <end position="697"/>
    </location>
</feature>
<accession>A0A143PJY4</accession>
<dbReference type="SUPFAM" id="SSF48208">
    <property type="entry name" value="Six-hairpin glycosidases"/>
    <property type="match status" value="1"/>
</dbReference>
<dbReference type="InterPro" id="IPR049049">
    <property type="entry name" value="Beta-AFase-like_GH127_C"/>
</dbReference>
<gene>
    <name evidence="5" type="ORF">LuPra_01267</name>
</gene>
<evidence type="ECO:0000259" key="3">
    <source>
        <dbReference type="Pfam" id="PF20736"/>
    </source>
</evidence>
<reference evidence="5 6" key="1">
    <citation type="journal article" date="2016" name="Genome Announc.">
        <title>First Complete Genome Sequence of a Subdivision 6 Acidobacterium Strain.</title>
        <authorList>
            <person name="Huang S."/>
            <person name="Vieira S."/>
            <person name="Bunk B."/>
            <person name="Riedel T."/>
            <person name="Sproer C."/>
            <person name="Overmann J."/>
        </authorList>
    </citation>
    <scope>NUCLEOTIDE SEQUENCE [LARGE SCALE GENOMIC DNA]</scope>
    <source>
        <strain evidence="6">DSM 100886 HEG_-6_39</strain>
    </source>
</reference>
<dbReference type="InterPro" id="IPR012878">
    <property type="entry name" value="Beta-AFase-like_GH127_cat"/>
</dbReference>
<dbReference type="Gene3D" id="2.60.120.260">
    <property type="entry name" value="Galactose-binding domain-like"/>
    <property type="match status" value="1"/>
</dbReference>
<feature type="domain" description="Non-reducing end beta-L-arabinofuranosidase-like GH127 middle" evidence="3">
    <location>
        <begin position="453"/>
        <end position="565"/>
    </location>
</feature>
<organism evidence="5 6">
    <name type="scientific">Luteitalea pratensis</name>
    <dbReference type="NCBI Taxonomy" id="1855912"/>
    <lineage>
        <taxon>Bacteria</taxon>
        <taxon>Pseudomonadati</taxon>
        <taxon>Acidobacteriota</taxon>
        <taxon>Vicinamibacteria</taxon>
        <taxon>Vicinamibacterales</taxon>
        <taxon>Vicinamibacteraceae</taxon>
        <taxon>Luteitalea</taxon>
    </lineage>
</organism>
<evidence type="ECO:0000259" key="2">
    <source>
        <dbReference type="Pfam" id="PF07944"/>
    </source>
</evidence>
<sequence length="823" mass="89794">MSASSCRFALLAVVLIAGAAGRGLLARPGHVAAAQAAPARDYPVQPVPFTAVTLDDAFWAPRIETNRTASIPTALQQCELTGRVGNFRRAAQVLRGEPLADTKAPGYPFDDSDLYKVIEGASYALSVHPDAKLDAYVDQLIATIAAAQEPDGYLYTTRTINPAAPHPWAGKVRWEFERDDSHELYDLGHLFEAAAAHYQSTGKRTLLDVALRAADLLDRTFGPGRASIWPGHQVTEMGLVRLYRVTGNERYLALAKFLIDERGPTPGVKTNGVGLEYNQAQVRAVEQTEPVGHAVRAMYMYAGMADVAALTGDVAYVQALEKIWTSTVGGKLYLTGGIGSTGAGEAFGKPYELPNMTAYNETCASVGMDYWNHRLFLLHGDGRYIDVLERTLYNALLSGVALDGKAYFYPNPLESAGQHQRSPWFGVACCPGNITRFLASLPGYVYAHQGDAVYVNLYAAGTATIDGGAGHRVRMRQQTRYPWDGLVTLTVTPETTRTFPLRLRIPGWAREAPVPSDLYRFAGPASPPASLSVNGVPVPIEVERGYATVSRAWAPGDTVTLVLPMPARRIRAHPSVAADRGRIAVQRGPLVYAAEWPDNGGDVRNVVLPDEAVLASEFRPTLLGGVQVVTAPAVALSRDKDDAIVRTTRVMTLIPYATWANRGPGPMAVWLAAVEDAARPRPFPTLATRSTVTTSPARRSPRFINDGEMPASSSDPASYFDWWPRKGETAWVEYALPEVATVDRVAVYWFDDTGRGEVRVPASWSLQYKDGDSWRPVQGRSKYRTERDRPNVVTFSPVRTTALRLDITMQSGFSAGIQEWTVQ</sequence>
<dbReference type="Proteomes" id="UP000076079">
    <property type="component" value="Chromosome"/>
</dbReference>